<dbReference type="AlphaFoldDB" id="A0A1X7G0N6"/>
<dbReference type="GO" id="GO:0016787">
    <property type="term" value="F:hydrolase activity"/>
    <property type="evidence" value="ECO:0007669"/>
    <property type="project" value="UniProtKB-KW"/>
</dbReference>
<accession>A0A1X7G0N6</accession>
<dbReference type="STRING" id="941907.SAMN06295910_0914"/>
<dbReference type="RefSeq" id="WP_197685133.1">
    <property type="nucleotide sequence ID" value="NZ_LT840185.1"/>
</dbReference>
<dbReference type="SUPFAM" id="SSF54427">
    <property type="entry name" value="NTF2-like"/>
    <property type="match status" value="1"/>
</dbReference>
<proteinExistence type="predicted"/>
<evidence type="ECO:0000259" key="1">
    <source>
        <dbReference type="Pfam" id="PF12680"/>
    </source>
</evidence>
<name>A0A1X7G0N6_9SPHN</name>
<reference evidence="3" key="1">
    <citation type="submission" date="2017-04" db="EMBL/GenBank/DDBJ databases">
        <authorList>
            <person name="Varghese N."/>
            <person name="Submissions S."/>
        </authorList>
    </citation>
    <scope>NUCLEOTIDE SEQUENCE [LARGE SCALE GENOMIC DNA]</scope>
    <source>
        <strain evidence="3">Dd16</strain>
    </source>
</reference>
<dbReference type="EMBL" id="LT840185">
    <property type="protein sequence ID" value="SMF61911.1"/>
    <property type="molecule type" value="Genomic_DNA"/>
</dbReference>
<dbReference type="Pfam" id="PF12680">
    <property type="entry name" value="SnoaL_2"/>
    <property type="match status" value="1"/>
</dbReference>
<organism evidence="2 3">
    <name type="scientific">Allosphingosinicella indica</name>
    <dbReference type="NCBI Taxonomy" id="941907"/>
    <lineage>
        <taxon>Bacteria</taxon>
        <taxon>Pseudomonadati</taxon>
        <taxon>Pseudomonadota</taxon>
        <taxon>Alphaproteobacteria</taxon>
        <taxon>Sphingomonadales</taxon>
        <taxon>Sphingomonadaceae</taxon>
        <taxon>Allosphingosinicella</taxon>
    </lineage>
</organism>
<gene>
    <name evidence="2" type="ORF">SAMN06295910_0914</name>
</gene>
<feature type="domain" description="SnoaL-like" evidence="1">
    <location>
        <begin position="10"/>
        <end position="109"/>
    </location>
</feature>
<protein>
    <submittedName>
        <fullName evidence="2">Limonene-1,2-epoxide hydrolase</fullName>
    </submittedName>
</protein>
<evidence type="ECO:0000313" key="2">
    <source>
        <dbReference type="EMBL" id="SMF61911.1"/>
    </source>
</evidence>
<sequence length="134" mass="14754">MSDAEKIALVEAQIAAWNRKDWEAAAAMFAEDAILHSVMVEPIHGRDAIHQRISGLGAGASEINLQIKNIGVVNGKVFAERVDGFVYQGKTGAVPVVGVLDIDDGKIKVWTEYYDRNQLLSEMGLTKDFDHETR</sequence>
<dbReference type="InterPro" id="IPR032710">
    <property type="entry name" value="NTF2-like_dom_sf"/>
</dbReference>
<dbReference type="InterPro" id="IPR037401">
    <property type="entry name" value="SnoaL-like"/>
</dbReference>
<evidence type="ECO:0000313" key="3">
    <source>
        <dbReference type="Proteomes" id="UP000192934"/>
    </source>
</evidence>
<dbReference type="Proteomes" id="UP000192934">
    <property type="component" value="Chromosome I"/>
</dbReference>
<dbReference type="Gene3D" id="3.10.450.50">
    <property type="match status" value="1"/>
</dbReference>
<keyword evidence="2" id="KW-0378">Hydrolase</keyword>
<keyword evidence="3" id="KW-1185">Reference proteome</keyword>